<dbReference type="eggNOG" id="ENOG5032IDF">
    <property type="taxonomic scope" value="Bacteria"/>
</dbReference>
<feature type="transmembrane region" description="Helical" evidence="1">
    <location>
        <begin position="12"/>
        <end position="34"/>
    </location>
</feature>
<dbReference type="Pfam" id="PF09527">
    <property type="entry name" value="ATPase_gene1"/>
    <property type="match status" value="1"/>
</dbReference>
<organism evidence="2 3">
    <name type="scientific">Dehalococcoides mccartyi</name>
    <dbReference type="NCBI Taxonomy" id="61435"/>
    <lineage>
        <taxon>Bacteria</taxon>
        <taxon>Bacillati</taxon>
        <taxon>Chloroflexota</taxon>
        <taxon>Dehalococcoidia</taxon>
        <taxon>Dehalococcoidales</taxon>
        <taxon>Dehalococcoidaceae</taxon>
        <taxon>Dehalococcoides</taxon>
    </lineage>
</organism>
<dbReference type="OrthoDB" id="166319at2"/>
<comment type="caution">
    <text evidence="2">The sequence shown here is derived from an EMBL/GenBank/DDBJ whole genome shotgun (WGS) entry which is preliminary data.</text>
</comment>
<protein>
    <recommendedName>
        <fullName evidence="4">ATP synthase protein I</fullName>
    </recommendedName>
</protein>
<feature type="transmembrane region" description="Helical" evidence="1">
    <location>
        <begin position="46"/>
        <end position="67"/>
    </location>
</feature>
<evidence type="ECO:0000256" key="1">
    <source>
        <dbReference type="SAM" id="Phobius"/>
    </source>
</evidence>
<sequence>MRFEAVMNKWGTGLQYLGLGWYIALVILLGTLGGRWLDQALGLSPLFLLIGLLSGVFLAFYGVYRLLPKITNNGKGN</sequence>
<dbReference type="PATRIC" id="fig|61435.5.peg.263"/>
<reference evidence="2 3" key="1">
    <citation type="journal article" date="2015" name="Sci. Rep.">
        <title>A comparative genomics and reductive dehalogenase gene transcription study of two chloroethene-respiring bacteria, Dehalococcoides mccartyi strains MB and 11a.</title>
        <authorList>
            <person name="Low A."/>
            <person name="Shen Z."/>
            <person name="Cheng D."/>
            <person name="Rogers M.J."/>
            <person name="Lee P.K."/>
            <person name="He J."/>
        </authorList>
    </citation>
    <scope>NUCLEOTIDE SEQUENCE [LARGE SCALE GENOMIC DNA]</scope>
    <source>
        <strain evidence="2 3">MB</strain>
    </source>
</reference>
<keyword evidence="1" id="KW-1133">Transmembrane helix</keyword>
<dbReference type="Proteomes" id="UP000053577">
    <property type="component" value="Unassembled WGS sequence"/>
</dbReference>
<dbReference type="InterPro" id="IPR032820">
    <property type="entry name" value="ATPase_put"/>
</dbReference>
<keyword evidence="1" id="KW-0472">Membrane</keyword>
<name>A0A0V8M4B5_9CHLR</name>
<evidence type="ECO:0000313" key="3">
    <source>
        <dbReference type="Proteomes" id="UP000053577"/>
    </source>
</evidence>
<accession>A0A0V8M4B5</accession>
<gene>
    <name evidence="2" type="ORF">DA01_01290</name>
</gene>
<dbReference type="AlphaFoldDB" id="A0A0V8M4B5"/>
<evidence type="ECO:0000313" key="2">
    <source>
        <dbReference type="EMBL" id="KSV18636.1"/>
    </source>
</evidence>
<proteinExistence type="predicted"/>
<evidence type="ECO:0008006" key="4">
    <source>
        <dbReference type="Google" id="ProtNLM"/>
    </source>
</evidence>
<dbReference type="EMBL" id="JGYD01000010">
    <property type="protein sequence ID" value="KSV18636.1"/>
    <property type="molecule type" value="Genomic_DNA"/>
</dbReference>
<keyword evidence="1" id="KW-0812">Transmembrane</keyword>